<name>A0A1B6QDM7_SORBI</name>
<protein>
    <submittedName>
        <fullName evidence="2">Uncharacterized protein</fullName>
    </submittedName>
</protein>
<dbReference type="FunCoup" id="A0A1B6QDM7">
    <property type="interactions" value="791"/>
</dbReference>
<evidence type="ECO:0000313" key="2">
    <source>
        <dbReference type="EMBL" id="KXG36019.1"/>
    </source>
</evidence>
<evidence type="ECO:0000256" key="1">
    <source>
        <dbReference type="SAM" id="MobiDB-lite"/>
    </source>
</evidence>
<proteinExistence type="predicted"/>
<dbReference type="EMBL" id="CM000761">
    <property type="protein sequence ID" value="KXG36019.1"/>
    <property type="molecule type" value="Genomic_DNA"/>
</dbReference>
<dbReference type="Gramene" id="KXG36019">
    <property type="protein sequence ID" value="KXG36019"/>
    <property type="gene ID" value="SORBI_3002G266400"/>
</dbReference>
<sequence>MSMEGLIPLVCGAIKKRRAAKQAVDYERLSSAAGAPPTCGWGHERFPGAYDHPPRSQSCRFAARSSADDERGFSFGEGGRALPEEGLRDKPFPPVGGDGWRGLSSKSRRFSSMRLFGCVSGA</sequence>
<reference evidence="3" key="2">
    <citation type="journal article" date="2018" name="Plant J.">
        <title>The Sorghum bicolor reference genome: improved assembly, gene annotations, a transcriptome atlas, and signatures of genome organization.</title>
        <authorList>
            <person name="McCormick R.F."/>
            <person name="Truong S.K."/>
            <person name="Sreedasyam A."/>
            <person name="Jenkins J."/>
            <person name="Shu S."/>
            <person name="Sims D."/>
            <person name="Kennedy M."/>
            <person name="Amirebrahimi M."/>
            <person name="Weers B.D."/>
            <person name="McKinley B."/>
            <person name="Mattison A."/>
            <person name="Morishige D.T."/>
            <person name="Grimwood J."/>
            <person name="Schmutz J."/>
            <person name="Mullet J.E."/>
        </authorList>
    </citation>
    <scope>NUCLEOTIDE SEQUENCE [LARGE SCALE GENOMIC DNA]</scope>
    <source>
        <strain evidence="3">cv. BTx623</strain>
    </source>
</reference>
<organism evidence="2 3">
    <name type="scientific">Sorghum bicolor</name>
    <name type="common">Sorghum</name>
    <name type="synonym">Sorghum vulgare</name>
    <dbReference type="NCBI Taxonomy" id="4558"/>
    <lineage>
        <taxon>Eukaryota</taxon>
        <taxon>Viridiplantae</taxon>
        <taxon>Streptophyta</taxon>
        <taxon>Embryophyta</taxon>
        <taxon>Tracheophyta</taxon>
        <taxon>Spermatophyta</taxon>
        <taxon>Magnoliopsida</taxon>
        <taxon>Liliopsida</taxon>
        <taxon>Poales</taxon>
        <taxon>Poaceae</taxon>
        <taxon>PACMAD clade</taxon>
        <taxon>Panicoideae</taxon>
        <taxon>Andropogonodae</taxon>
        <taxon>Andropogoneae</taxon>
        <taxon>Sorghinae</taxon>
        <taxon>Sorghum</taxon>
    </lineage>
</organism>
<dbReference type="PANTHER" id="PTHR35485:SF9">
    <property type="entry name" value="OS09G0518750 PROTEIN"/>
    <property type="match status" value="1"/>
</dbReference>
<dbReference type="AlphaFoldDB" id="A0A1B6QDM7"/>
<feature type="compositionally biased region" description="Basic and acidic residues" evidence="1">
    <location>
        <begin position="82"/>
        <end position="91"/>
    </location>
</feature>
<dbReference type="OMA" id="HIGTEQR"/>
<evidence type="ECO:0000313" key="3">
    <source>
        <dbReference type="Proteomes" id="UP000000768"/>
    </source>
</evidence>
<gene>
    <name evidence="2" type="ORF">SORBI_3002G266400</name>
</gene>
<accession>A0A1B6QDM7</accession>
<feature type="region of interest" description="Disordered" evidence="1">
    <location>
        <begin position="52"/>
        <end position="103"/>
    </location>
</feature>
<keyword evidence="3" id="KW-1185">Reference proteome</keyword>
<reference evidence="2 3" key="1">
    <citation type="journal article" date="2009" name="Nature">
        <title>The Sorghum bicolor genome and the diversification of grasses.</title>
        <authorList>
            <person name="Paterson A.H."/>
            <person name="Bowers J.E."/>
            <person name="Bruggmann R."/>
            <person name="Dubchak I."/>
            <person name="Grimwood J."/>
            <person name="Gundlach H."/>
            <person name="Haberer G."/>
            <person name="Hellsten U."/>
            <person name="Mitros T."/>
            <person name="Poliakov A."/>
            <person name="Schmutz J."/>
            <person name="Spannagl M."/>
            <person name="Tang H."/>
            <person name="Wang X."/>
            <person name="Wicker T."/>
            <person name="Bharti A.K."/>
            <person name="Chapman J."/>
            <person name="Feltus F.A."/>
            <person name="Gowik U."/>
            <person name="Grigoriev I.V."/>
            <person name="Lyons E."/>
            <person name="Maher C.A."/>
            <person name="Martis M."/>
            <person name="Narechania A."/>
            <person name="Otillar R.P."/>
            <person name="Penning B.W."/>
            <person name="Salamov A.A."/>
            <person name="Wang Y."/>
            <person name="Zhang L."/>
            <person name="Carpita N.C."/>
            <person name="Freeling M."/>
            <person name="Gingle A.R."/>
            <person name="Hash C.T."/>
            <person name="Keller B."/>
            <person name="Klein P."/>
            <person name="Kresovich S."/>
            <person name="McCann M.C."/>
            <person name="Ming R."/>
            <person name="Peterson D.G."/>
            <person name="Mehboob-ur-Rahman"/>
            <person name="Ware D."/>
            <person name="Westhoff P."/>
            <person name="Mayer K.F."/>
            <person name="Messing J."/>
            <person name="Rokhsar D.S."/>
        </authorList>
    </citation>
    <scope>NUCLEOTIDE SEQUENCE [LARGE SCALE GENOMIC DNA]</scope>
    <source>
        <strain evidence="3">cv. BTx623</strain>
    </source>
</reference>
<dbReference type="Proteomes" id="UP000000768">
    <property type="component" value="Chromosome 2"/>
</dbReference>
<dbReference type="OrthoDB" id="664786at2759"/>
<dbReference type="InParanoid" id="A0A1B6QDM7"/>
<dbReference type="PANTHER" id="PTHR35485">
    <property type="entry name" value="OS01G0888900 PROTEIN"/>
    <property type="match status" value="1"/>
</dbReference>